<dbReference type="EMBL" id="JYDL01001813">
    <property type="protein sequence ID" value="KRX11603.1"/>
    <property type="molecule type" value="Genomic_DNA"/>
</dbReference>
<keyword evidence="2" id="KW-1185">Reference proteome</keyword>
<protein>
    <submittedName>
        <fullName evidence="1">Uncharacterized protein</fullName>
    </submittedName>
</protein>
<evidence type="ECO:0000313" key="2">
    <source>
        <dbReference type="Proteomes" id="UP000054630"/>
    </source>
</evidence>
<organism evidence="1 2">
    <name type="scientific">Trichinella nelsoni</name>
    <dbReference type="NCBI Taxonomy" id="6336"/>
    <lineage>
        <taxon>Eukaryota</taxon>
        <taxon>Metazoa</taxon>
        <taxon>Ecdysozoa</taxon>
        <taxon>Nematoda</taxon>
        <taxon>Enoplea</taxon>
        <taxon>Dorylaimia</taxon>
        <taxon>Trichinellida</taxon>
        <taxon>Trichinellidae</taxon>
        <taxon>Trichinella</taxon>
    </lineage>
</organism>
<accession>A0A0V0RAW7</accession>
<reference evidence="1 2" key="1">
    <citation type="submission" date="2015-01" db="EMBL/GenBank/DDBJ databases">
        <title>Evolution of Trichinella species and genotypes.</title>
        <authorList>
            <person name="Korhonen P.K."/>
            <person name="Edoardo P."/>
            <person name="Giuseppe L.R."/>
            <person name="Gasser R.B."/>
        </authorList>
    </citation>
    <scope>NUCLEOTIDE SEQUENCE [LARGE SCALE GENOMIC DNA]</scope>
    <source>
        <strain evidence="1">ISS37</strain>
    </source>
</reference>
<name>A0A0V0RAW7_9BILA</name>
<gene>
    <name evidence="1" type="ORF">T07_7816</name>
</gene>
<dbReference type="AlphaFoldDB" id="A0A0V0RAW7"/>
<comment type="caution">
    <text evidence="1">The sequence shown here is derived from an EMBL/GenBank/DDBJ whole genome shotgun (WGS) entry which is preliminary data.</text>
</comment>
<evidence type="ECO:0000313" key="1">
    <source>
        <dbReference type="EMBL" id="KRX11603.1"/>
    </source>
</evidence>
<sequence>MSIGNFCKVIEKLLASLETKLSVLLMNSILELILQHSSPREYKC</sequence>
<dbReference type="Proteomes" id="UP000054630">
    <property type="component" value="Unassembled WGS sequence"/>
</dbReference>
<proteinExistence type="predicted"/>